<keyword evidence="2" id="KW-1185">Reference proteome</keyword>
<sequence>MSMLGLCGLVIGSPTPQSDTEIPCPLAYPCGDITVSLSYCFNVTDAPVYGDGTFKDETPIECVCGSDVLGDESGLYAATECILCGDLDKESSALVELWWYTCATAYEIGVDEALNCWNDGTDCYEPDAGVAFLSK</sequence>
<gene>
    <name evidence="1" type="ORF">A1O9_08515</name>
</gene>
<dbReference type="OrthoDB" id="4147172at2759"/>
<dbReference type="EMBL" id="AMGV01000007">
    <property type="protein sequence ID" value="KEF55764.1"/>
    <property type="molecule type" value="Genomic_DNA"/>
</dbReference>
<evidence type="ECO:0000313" key="2">
    <source>
        <dbReference type="Proteomes" id="UP000027920"/>
    </source>
</evidence>
<dbReference type="VEuPathDB" id="FungiDB:A1O9_08515"/>
<accession>A0A072P6Q6</accession>
<organism evidence="1 2">
    <name type="scientific">Exophiala aquamarina CBS 119918</name>
    <dbReference type="NCBI Taxonomy" id="1182545"/>
    <lineage>
        <taxon>Eukaryota</taxon>
        <taxon>Fungi</taxon>
        <taxon>Dikarya</taxon>
        <taxon>Ascomycota</taxon>
        <taxon>Pezizomycotina</taxon>
        <taxon>Eurotiomycetes</taxon>
        <taxon>Chaetothyriomycetidae</taxon>
        <taxon>Chaetothyriales</taxon>
        <taxon>Herpotrichiellaceae</taxon>
        <taxon>Exophiala</taxon>
    </lineage>
</organism>
<proteinExistence type="predicted"/>
<dbReference type="RefSeq" id="XP_013258354.1">
    <property type="nucleotide sequence ID" value="XM_013402900.1"/>
</dbReference>
<name>A0A072P6Q6_9EURO</name>
<dbReference type="Proteomes" id="UP000027920">
    <property type="component" value="Unassembled WGS sequence"/>
</dbReference>
<evidence type="ECO:0000313" key="1">
    <source>
        <dbReference type="EMBL" id="KEF55764.1"/>
    </source>
</evidence>
<comment type="caution">
    <text evidence="1">The sequence shown here is derived from an EMBL/GenBank/DDBJ whole genome shotgun (WGS) entry which is preliminary data.</text>
</comment>
<dbReference type="AlphaFoldDB" id="A0A072P6Q6"/>
<reference evidence="1 2" key="1">
    <citation type="submission" date="2013-03" db="EMBL/GenBank/DDBJ databases">
        <title>The Genome Sequence of Exophiala aquamarina CBS 119918.</title>
        <authorList>
            <consortium name="The Broad Institute Genomics Platform"/>
            <person name="Cuomo C."/>
            <person name="de Hoog S."/>
            <person name="Gorbushina A."/>
            <person name="Walker B."/>
            <person name="Young S.K."/>
            <person name="Zeng Q."/>
            <person name="Gargeya S."/>
            <person name="Fitzgerald M."/>
            <person name="Haas B."/>
            <person name="Abouelleil A."/>
            <person name="Allen A.W."/>
            <person name="Alvarado L."/>
            <person name="Arachchi H.M."/>
            <person name="Berlin A.M."/>
            <person name="Chapman S.B."/>
            <person name="Gainer-Dewar J."/>
            <person name="Goldberg J."/>
            <person name="Griggs A."/>
            <person name="Gujja S."/>
            <person name="Hansen M."/>
            <person name="Howarth C."/>
            <person name="Imamovic A."/>
            <person name="Ireland A."/>
            <person name="Larimer J."/>
            <person name="McCowan C."/>
            <person name="Murphy C."/>
            <person name="Pearson M."/>
            <person name="Poon T.W."/>
            <person name="Priest M."/>
            <person name="Roberts A."/>
            <person name="Saif S."/>
            <person name="Shea T."/>
            <person name="Sisk P."/>
            <person name="Sykes S."/>
            <person name="Wortman J."/>
            <person name="Nusbaum C."/>
            <person name="Birren B."/>
        </authorList>
    </citation>
    <scope>NUCLEOTIDE SEQUENCE [LARGE SCALE GENOMIC DNA]</scope>
    <source>
        <strain evidence="1 2">CBS 119918</strain>
    </source>
</reference>
<dbReference type="GeneID" id="25283427"/>
<dbReference type="HOGENOM" id="CLU_1885762_0_0_1"/>
<protein>
    <submittedName>
        <fullName evidence="1">Uncharacterized protein</fullName>
    </submittedName>
</protein>